<dbReference type="Proteomes" id="UP000227088">
    <property type="component" value="Unassembled WGS sequence"/>
</dbReference>
<dbReference type="SUPFAM" id="SSF53850">
    <property type="entry name" value="Periplasmic binding protein-like II"/>
    <property type="match status" value="1"/>
</dbReference>
<protein>
    <submittedName>
        <fullName evidence="1">Uncharacterized protein</fullName>
    </submittedName>
</protein>
<proteinExistence type="predicted"/>
<gene>
    <name evidence="1" type="ORF">A9R00_00460</name>
</gene>
<dbReference type="EMBL" id="MABE01000031">
    <property type="protein sequence ID" value="OUS41526.1"/>
    <property type="molecule type" value="Genomic_DNA"/>
</dbReference>
<evidence type="ECO:0000313" key="1">
    <source>
        <dbReference type="EMBL" id="OUS41526.1"/>
    </source>
</evidence>
<dbReference type="Gene3D" id="3.40.190.10">
    <property type="entry name" value="Periplasmic binding protein-like II"/>
    <property type="match status" value="2"/>
</dbReference>
<sequence>MHTRWLLLIVLFFSTVNIPLINASERIEIVSDSWINFVHADGSGYYLDLLKLTFPSPEYELNLTILPYARALHTIKAGKADIVLGIWANEYPPYLLSKYPVEADILDALIRKSQPEITNITSINRLRVIAKVGYGIDELLDSPISYDEYTSLETMIKMIQHERADVLFDYFEEMNAMVNFHDLKSQLIIKRGVLTQYAYFGFCSSARCSVLKQHFDEGFLQLYNYGTVKELLLKNKQSLRALPPLTPLTTDKKKPQ</sequence>
<reference evidence="2" key="1">
    <citation type="journal article" date="2017" name="Proc. Natl. Acad. Sci. U.S.A.">
        <title>Simulation of Deepwater Horizon oil plume reveals substrate specialization within a complex community of hydrocarbon degraders.</title>
        <authorList>
            <person name="Hu P."/>
            <person name="Dubinsky E.A."/>
            <person name="Probst A.J."/>
            <person name="Wang J."/>
            <person name="Sieber C.M.K."/>
            <person name="Tom L.M."/>
            <person name="Gardinali P."/>
            <person name="Banfield J.F."/>
            <person name="Atlas R.M."/>
            <person name="Andersen G.L."/>
        </authorList>
    </citation>
    <scope>NUCLEOTIDE SEQUENCE [LARGE SCALE GENOMIC DNA]</scope>
</reference>
<comment type="caution">
    <text evidence="1">The sequence shown here is derived from an EMBL/GenBank/DDBJ whole genome shotgun (WGS) entry which is preliminary data.</text>
</comment>
<name>A0A1Y5HW40_OLEAN</name>
<organism evidence="1 2">
    <name type="scientific">Oleispira antarctica</name>
    <dbReference type="NCBI Taxonomy" id="188908"/>
    <lineage>
        <taxon>Bacteria</taxon>
        <taxon>Pseudomonadati</taxon>
        <taxon>Pseudomonadota</taxon>
        <taxon>Gammaproteobacteria</taxon>
        <taxon>Oceanospirillales</taxon>
        <taxon>Oceanospirillaceae</taxon>
        <taxon>Oleispira</taxon>
    </lineage>
</organism>
<evidence type="ECO:0000313" key="2">
    <source>
        <dbReference type="Proteomes" id="UP000227088"/>
    </source>
</evidence>
<dbReference type="AlphaFoldDB" id="A0A1Y5HW40"/>
<accession>A0A1Y5HW40</accession>